<dbReference type="Pfam" id="PF00696">
    <property type="entry name" value="AA_kinase"/>
    <property type="match status" value="1"/>
</dbReference>
<dbReference type="GO" id="GO:0005829">
    <property type="term" value="C:cytosol"/>
    <property type="evidence" value="ECO:0007669"/>
    <property type="project" value="TreeGrafter"/>
</dbReference>
<evidence type="ECO:0000256" key="3">
    <source>
        <dbReference type="ARBA" id="ARBA00022650"/>
    </source>
</evidence>
<comment type="catalytic activity">
    <reaction evidence="8">
        <text>L-glutamate + ATP = L-glutamyl 5-phosphate + ADP</text>
        <dbReference type="Rhea" id="RHEA:14877"/>
        <dbReference type="ChEBI" id="CHEBI:29985"/>
        <dbReference type="ChEBI" id="CHEBI:30616"/>
        <dbReference type="ChEBI" id="CHEBI:58274"/>
        <dbReference type="ChEBI" id="CHEBI:456216"/>
        <dbReference type="EC" id="2.7.2.11"/>
    </reaction>
</comment>
<feature type="binding site" evidence="8">
    <location>
        <begin position="162"/>
        <end position="163"/>
    </location>
    <ligand>
        <name>ATP</name>
        <dbReference type="ChEBI" id="CHEBI:30616"/>
    </ligand>
</feature>
<dbReference type="EC" id="2.7.2.11" evidence="8"/>
<dbReference type="Proteomes" id="UP000509414">
    <property type="component" value="Chromosome"/>
</dbReference>
<evidence type="ECO:0000256" key="2">
    <source>
        <dbReference type="ARBA" id="ARBA00022605"/>
    </source>
</evidence>
<evidence type="ECO:0000256" key="8">
    <source>
        <dbReference type="HAMAP-Rule" id="MF_00456"/>
    </source>
</evidence>
<gene>
    <name evidence="8 10" type="primary">proB</name>
    <name evidence="10" type="ORF">CINF_0259</name>
</gene>
<dbReference type="PIRSF" id="PIRSF000729">
    <property type="entry name" value="GK"/>
    <property type="match status" value="1"/>
</dbReference>
<accession>A0A7H9CHS8</accession>
<evidence type="ECO:0000259" key="9">
    <source>
        <dbReference type="Pfam" id="PF00696"/>
    </source>
</evidence>
<dbReference type="Gene3D" id="3.40.1160.10">
    <property type="entry name" value="Acetylglutamate kinase-like"/>
    <property type="match status" value="1"/>
</dbReference>
<sequence>MKKIVIKVGSHVLSDDGKISLARVDSLCDLLYLLMQKYEVILVSSGAIACGQAQINLERDSVLNKQILAAIGQAHLMQVYTSSLSRYGKFCAQLLLNASDFDSRKRTNYAKNVVLGLLKLGVLPIINENDATATAEIVYGDNDRLSAAAALHFGADMLVMLSDIDGYYDADPRTNKNAKIRKIVSALDDDEISTHTNKSGSKHGTGGIATKLIAAKMLLDENKSAFLASGFDLSVVKDFLLNDKQNGGTLFRA</sequence>
<dbReference type="FunFam" id="3.40.1160.10:FF:000006">
    <property type="entry name" value="Glutamate 5-kinase"/>
    <property type="match status" value="1"/>
</dbReference>
<dbReference type="CDD" id="cd04242">
    <property type="entry name" value="AAK_G5K_ProB"/>
    <property type="match status" value="1"/>
</dbReference>
<dbReference type="PANTHER" id="PTHR43654">
    <property type="entry name" value="GLUTAMATE 5-KINASE"/>
    <property type="match status" value="1"/>
</dbReference>
<dbReference type="InterPro" id="IPR019797">
    <property type="entry name" value="Glutamate_5-kinase_CS"/>
</dbReference>
<dbReference type="KEGG" id="cinf:CINF_0259"/>
<feature type="binding site" evidence="8">
    <location>
        <begin position="205"/>
        <end position="211"/>
    </location>
    <ligand>
        <name>ATP</name>
        <dbReference type="ChEBI" id="CHEBI:30616"/>
    </ligand>
</feature>
<dbReference type="InterPro" id="IPR036393">
    <property type="entry name" value="AceGlu_kinase-like_sf"/>
</dbReference>
<keyword evidence="6 8" id="KW-0418">Kinase</keyword>
<dbReference type="EMBL" id="CP049075">
    <property type="protein sequence ID" value="QLI04808.1"/>
    <property type="molecule type" value="Genomic_DNA"/>
</dbReference>
<name>A0A7H9CHS8_9BACT</name>
<dbReference type="SUPFAM" id="SSF53633">
    <property type="entry name" value="Carbamate kinase-like"/>
    <property type="match status" value="1"/>
</dbReference>
<feature type="binding site" evidence="8">
    <location>
        <position position="45"/>
    </location>
    <ligand>
        <name>substrate</name>
    </ligand>
</feature>
<keyword evidence="5 8" id="KW-0547">Nucleotide-binding</keyword>
<feature type="binding site" evidence="8">
    <location>
        <position position="142"/>
    </location>
    <ligand>
        <name>substrate</name>
    </ligand>
</feature>
<feature type="binding site" evidence="8">
    <location>
        <position position="7"/>
    </location>
    <ligand>
        <name>ATP</name>
        <dbReference type="ChEBI" id="CHEBI:30616"/>
    </ligand>
</feature>
<comment type="pathway">
    <text evidence="8">Amino-acid biosynthesis; L-proline biosynthesis; L-glutamate 5-semialdehyde from L-glutamate: step 1/2.</text>
</comment>
<feature type="binding site" evidence="8">
    <location>
        <position position="130"/>
    </location>
    <ligand>
        <name>substrate</name>
    </ligand>
</feature>
<dbReference type="HAMAP" id="MF_00456">
    <property type="entry name" value="ProB"/>
    <property type="match status" value="1"/>
</dbReference>
<dbReference type="GO" id="GO:0004349">
    <property type="term" value="F:glutamate 5-kinase activity"/>
    <property type="evidence" value="ECO:0007669"/>
    <property type="project" value="UniProtKB-UniRule"/>
</dbReference>
<dbReference type="RefSeq" id="WP_178696952.1">
    <property type="nucleotide sequence ID" value="NZ_CP049075.1"/>
</dbReference>
<dbReference type="PANTHER" id="PTHR43654:SF3">
    <property type="entry name" value="GLUTAMATE 5-KINASE"/>
    <property type="match status" value="1"/>
</dbReference>
<evidence type="ECO:0000256" key="7">
    <source>
        <dbReference type="ARBA" id="ARBA00022840"/>
    </source>
</evidence>
<dbReference type="PROSITE" id="PS00902">
    <property type="entry name" value="GLUTAMATE_5_KINASE"/>
    <property type="match status" value="1"/>
</dbReference>
<comment type="similarity">
    <text evidence="8">Belongs to the glutamate 5-kinase family.</text>
</comment>
<dbReference type="PRINTS" id="PR00474">
    <property type="entry name" value="GLU5KINASE"/>
</dbReference>
<dbReference type="NCBIfam" id="TIGR01027">
    <property type="entry name" value="proB"/>
    <property type="match status" value="1"/>
</dbReference>
<comment type="subcellular location">
    <subcellularLocation>
        <location evidence="8">Cytoplasm</location>
    </subcellularLocation>
</comment>
<dbReference type="GO" id="GO:0055129">
    <property type="term" value="P:L-proline biosynthetic process"/>
    <property type="evidence" value="ECO:0007669"/>
    <property type="project" value="UniProtKB-UniRule"/>
</dbReference>
<evidence type="ECO:0000256" key="6">
    <source>
        <dbReference type="ARBA" id="ARBA00022777"/>
    </source>
</evidence>
<keyword evidence="7 8" id="KW-0067">ATP-binding</keyword>
<dbReference type="InterPro" id="IPR041739">
    <property type="entry name" value="G5K_ProB"/>
</dbReference>
<dbReference type="InterPro" id="IPR005715">
    <property type="entry name" value="Glu_5kinase/COase_Synthase"/>
</dbReference>
<feature type="domain" description="Aspartate/glutamate/uridylate kinase" evidence="9">
    <location>
        <begin position="2"/>
        <end position="224"/>
    </location>
</feature>
<reference evidence="10 11" key="1">
    <citation type="submission" date="2020-02" db="EMBL/GenBank/DDBJ databases">
        <title>Complete genome sequence of the novel Campylobacter species Candidatus Campylobacter infans.</title>
        <authorList>
            <person name="Duim B."/>
            <person name="Zomer A."/>
            <person name="van der Graaf L."/>
            <person name="Wagenaar J."/>
        </authorList>
    </citation>
    <scope>NUCLEOTIDE SEQUENCE [LARGE SCALE GENOMIC DNA]</scope>
    <source>
        <strain evidence="10 11">19S00001</strain>
    </source>
</reference>
<evidence type="ECO:0000256" key="4">
    <source>
        <dbReference type="ARBA" id="ARBA00022679"/>
    </source>
</evidence>
<dbReference type="InterPro" id="IPR011529">
    <property type="entry name" value="Glu_5kinase"/>
</dbReference>
<protein>
    <recommendedName>
        <fullName evidence="8">Glutamate 5-kinase</fullName>
        <ecNumber evidence="8">2.7.2.11</ecNumber>
    </recommendedName>
    <alternativeName>
        <fullName evidence="8">Gamma-glutamyl kinase</fullName>
        <shortName evidence="8">GK</shortName>
    </alternativeName>
</protein>
<proteinExistence type="inferred from homology"/>
<dbReference type="AlphaFoldDB" id="A0A7H9CHS8"/>
<keyword evidence="2 8" id="KW-0028">Amino-acid biosynthesis</keyword>
<keyword evidence="11" id="KW-1185">Reference proteome</keyword>
<keyword evidence="4 8" id="KW-0808">Transferase</keyword>
<keyword evidence="1 8" id="KW-0963">Cytoplasm</keyword>
<evidence type="ECO:0000256" key="5">
    <source>
        <dbReference type="ARBA" id="ARBA00022741"/>
    </source>
</evidence>
<evidence type="ECO:0000256" key="1">
    <source>
        <dbReference type="ARBA" id="ARBA00022490"/>
    </source>
</evidence>
<comment type="function">
    <text evidence="8">Catalyzes the transfer of a phosphate group to glutamate to form L-glutamate 5-phosphate.</text>
</comment>
<dbReference type="GO" id="GO:0005524">
    <property type="term" value="F:ATP binding"/>
    <property type="evidence" value="ECO:0007669"/>
    <property type="project" value="UniProtKB-KW"/>
</dbReference>
<evidence type="ECO:0000313" key="11">
    <source>
        <dbReference type="Proteomes" id="UP000509414"/>
    </source>
</evidence>
<keyword evidence="3 8" id="KW-0641">Proline biosynthesis</keyword>
<evidence type="ECO:0000313" key="10">
    <source>
        <dbReference type="EMBL" id="QLI04808.1"/>
    </source>
</evidence>
<dbReference type="InterPro" id="IPR001048">
    <property type="entry name" value="Asp/Glu/Uridylate_kinase"/>
</dbReference>
<dbReference type="UniPathway" id="UPA00098">
    <property type="reaction ID" value="UER00359"/>
</dbReference>
<dbReference type="InterPro" id="IPR001057">
    <property type="entry name" value="Glu/AcGlu_kinase"/>
</dbReference>
<organism evidence="10 11">
    <name type="scientific">Candidatus Campylobacter infans</name>
    <dbReference type="NCBI Taxonomy" id="2561898"/>
    <lineage>
        <taxon>Bacteria</taxon>
        <taxon>Pseudomonadati</taxon>
        <taxon>Campylobacterota</taxon>
        <taxon>Epsilonproteobacteria</taxon>
        <taxon>Campylobacterales</taxon>
        <taxon>Campylobacteraceae</taxon>
        <taxon>Campylobacter</taxon>
    </lineage>
</organism>